<gene>
    <name evidence="1" type="ORF">GCM10007938_04110</name>
</gene>
<evidence type="ECO:0000313" key="1">
    <source>
        <dbReference type="EMBL" id="GLT16635.1"/>
    </source>
</evidence>
<accession>A0ABQ6EVQ4</accession>
<name>A0ABQ6EVQ4_9VIBR</name>
<dbReference type="EMBL" id="BSPW01000010">
    <property type="protein sequence ID" value="GLT16635.1"/>
    <property type="molecule type" value="Genomic_DNA"/>
</dbReference>
<proteinExistence type="predicted"/>
<evidence type="ECO:0008006" key="3">
    <source>
        <dbReference type="Google" id="ProtNLM"/>
    </source>
</evidence>
<dbReference type="Pfam" id="PF07963">
    <property type="entry name" value="N_methyl"/>
    <property type="match status" value="1"/>
</dbReference>
<keyword evidence="2" id="KW-1185">Reference proteome</keyword>
<dbReference type="RefSeq" id="WP_284190562.1">
    <property type="nucleotide sequence ID" value="NZ_BSPW01000010.1"/>
</dbReference>
<organism evidence="1 2">
    <name type="scientific">Vibrio zhanjiangensis</name>
    <dbReference type="NCBI Taxonomy" id="1046128"/>
    <lineage>
        <taxon>Bacteria</taxon>
        <taxon>Pseudomonadati</taxon>
        <taxon>Pseudomonadota</taxon>
        <taxon>Gammaproteobacteria</taxon>
        <taxon>Vibrionales</taxon>
        <taxon>Vibrionaceae</taxon>
        <taxon>Vibrio</taxon>
    </lineage>
</organism>
<comment type="caution">
    <text evidence="1">The sequence shown here is derived from an EMBL/GenBank/DDBJ whole genome shotgun (WGS) entry which is preliminary data.</text>
</comment>
<dbReference type="Proteomes" id="UP001157138">
    <property type="component" value="Unassembled WGS sequence"/>
</dbReference>
<dbReference type="Gene3D" id="3.30.700.10">
    <property type="entry name" value="Glycoprotein, Type 4 Pilin"/>
    <property type="match status" value="1"/>
</dbReference>
<dbReference type="NCBIfam" id="TIGR02532">
    <property type="entry name" value="IV_pilin_GFxxxE"/>
    <property type="match status" value="1"/>
</dbReference>
<reference evidence="2" key="1">
    <citation type="journal article" date="2019" name="Int. J. Syst. Evol. Microbiol.">
        <title>The Global Catalogue of Microorganisms (GCM) 10K type strain sequencing project: providing services to taxonomists for standard genome sequencing and annotation.</title>
        <authorList>
            <consortium name="The Broad Institute Genomics Platform"/>
            <consortium name="The Broad Institute Genome Sequencing Center for Infectious Disease"/>
            <person name="Wu L."/>
            <person name="Ma J."/>
        </authorList>
    </citation>
    <scope>NUCLEOTIDE SEQUENCE [LARGE SCALE GENOMIC DNA]</scope>
    <source>
        <strain evidence="2">NBRC 108723</strain>
    </source>
</reference>
<evidence type="ECO:0000313" key="2">
    <source>
        <dbReference type="Proteomes" id="UP001157138"/>
    </source>
</evidence>
<protein>
    <recommendedName>
        <fullName evidence="3">Type II secretion system protein</fullName>
    </recommendedName>
</protein>
<dbReference type="SUPFAM" id="SSF54523">
    <property type="entry name" value="Pili subunits"/>
    <property type="match status" value="1"/>
</dbReference>
<dbReference type="InterPro" id="IPR012902">
    <property type="entry name" value="N_methyl_site"/>
</dbReference>
<dbReference type="InterPro" id="IPR045584">
    <property type="entry name" value="Pilin-like"/>
</dbReference>
<sequence length="185" mass="19905">MKKNGFSLVELVLVIVILGIVSVTAAPKFLTFQQSARISVIQGISGTMKSTITQVIAKSHLSGLSPIMAIPLSQADYLVDFPFGKVEVDWGSLCPESVGEEGAKLTMMDFLHLTGDENIKSLAGNRYTVVGYNFPFTDKRELTADDLPILPTGCYAIYDSFGRSSPEQCPSGGCQCKVNIEISGC</sequence>